<gene>
    <name evidence="2" type="ORF">CJOHNSTONI_LOCUS4556</name>
</gene>
<proteinExistence type="predicted"/>
<dbReference type="EMBL" id="CAKAEH010001308">
    <property type="protein sequence ID" value="CAG9534414.1"/>
    <property type="molecule type" value="Genomic_DNA"/>
</dbReference>
<keyword evidence="3" id="KW-1185">Reference proteome</keyword>
<reference evidence="2" key="1">
    <citation type="submission" date="2021-09" db="EMBL/GenBank/DDBJ databases">
        <authorList>
            <consortium name="Pathogen Informatics"/>
        </authorList>
    </citation>
    <scope>NUCLEOTIDE SEQUENCE</scope>
</reference>
<sequence>MCTHVNNDDDSDDGNDNDDNDDNNNDDDDDGDNDDDNNDDNDDDDDDDGMVNDVLIASVATFSHQGMICVVRSIIIYGYPSLSPNATQ</sequence>
<dbReference type="AlphaFoldDB" id="A0A8J2M3N8"/>
<organism evidence="2 3">
    <name type="scientific">Cercopithifilaria johnstoni</name>
    <dbReference type="NCBI Taxonomy" id="2874296"/>
    <lineage>
        <taxon>Eukaryota</taxon>
        <taxon>Metazoa</taxon>
        <taxon>Ecdysozoa</taxon>
        <taxon>Nematoda</taxon>
        <taxon>Chromadorea</taxon>
        <taxon>Rhabditida</taxon>
        <taxon>Spirurina</taxon>
        <taxon>Spiruromorpha</taxon>
        <taxon>Filarioidea</taxon>
        <taxon>Onchocercidae</taxon>
        <taxon>Cercopithifilaria</taxon>
    </lineage>
</organism>
<evidence type="ECO:0000256" key="1">
    <source>
        <dbReference type="SAM" id="MobiDB-lite"/>
    </source>
</evidence>
<evidence type="ECO:0000313" key="2">
    <source>
        <dbReference type="EMBL" id="CAG9534414.1"/>
    </source>
</evidence>
<feature type="compositionally biased region" description="Acidic residues" evidence="1">
    <location>
        <begin position="8"/>
        <end position="50"/>
    </location>
</feature>
<name>A0A8J2M3N8_9BILA</name>
<evidence type="ECO:0000313" key="3">
    <source>
        <dbReference type="Proteomes" id="UP000746747"/>
    </source>
</evidence>
<comment type="caution">
    <text evidence="2">The sequence shown here is derived from an EMBL/GenBank/DDBJ whole genome shotgun (WGS) entry which is preliminary data.</text>
</comment>
<feature type="region of interest" description="Disordered" evidence="1">
    <location>
        <begin position="1"/>
        <end position="50"/>
    </location>
</feature>
<protein>
    <submittedName>
        <fullName evidence="2">Uncharacterized protein</fullName>
    </submittedName>
</protein>
<dbReference type="Proteomes" id="UP000746747">
    <property type="component" value="Unassembled WGS sequence"/>
</dbReference>
<accession>A0A8J2M3N8</accession>